<protein>
    <submittedName>
        <fullName evidence="8">MFS transporter</fullName>
    </submittedName>
</protein>
<evidence type="ECO:0000313" key="9">
    <source>
        <dbReference type="Proteomes" id="UP001500752"/>
    </source>
</evidence>
<feature type="domain" description="Major facilitator superfamily (MFS) profile" evidence="7">
    <location>
        <begin position="20"/>
        <end position="464"/>
    </location>
</feature>
<feature type="transmembrane region" description="Helical" evidence="6">
    <location>
        <begin position="12"/>
        <end position="38"/>
    </location>
</feature>
<keyword evidence="5 6" id="KW-0472">Membrane</keyword>
<dbReference type="InterPro" id="IPR011701">
    <property type="entry name" value="MFS"/>
</dbReference>
<feature type="transmembrane region" description="Helical" evidence="6">
    <location>
        <begin position="413"/>
        <end position="433"/>
    </location>
</feature>
<evidence type="ECO:0000256" key="5">
    <source>
        <dbReference type="ARBA" id="ARBA00023136"/>
    </source>
</evidence>
<keyword evidence="4 6" id="KW-1133">Transmembrane helix</keyword>
<dbReference type="EMBL" id="BAABEO010000034">
    <property type="protein sequence ID" value="GAA3702216.1"/>
    <property type="molecule type" value="Genomic_DNA"/>
</dbReference>
<organism evidence="8 9">
    <name type="scientific">Arthrobacter ginkgonis</name>
    <dbReference type="NCBI Taxonomy" id="1630594"/>
    <lineage>
        <taxon>Bacteria</taxon>
        <taxon>Bacillati</taxon>
        <taxon>Actinomycetota</taxon>
        <taxon>Actinomycetes</taxon>
        <taxon>Micrococcales</taxon>
        <taxon>Micrococcaceae</taxon>
        <taxon>Arthrobacter</taxon>
    </lineage>
</organism>
<gene>
    <name evidence="8" type="ORF">GCM10023081_43280</name>
</gene>
<feature type="transmembrane region" description="Helical" evidence="6">
    <location>
        <begin position="170"/>
        <end position="191"/>
    </location>
</feature>
<evidence type="ECO:0000256" key="1">
    <source>
        <dbReference type="ARBA" id="ARBA00004651"/>
    </source>
</evidence>
<keyword evidence="9" id="KW-1185">Reference proteome</keyword>
<proteinExistence type="predicted"/>
<dbReference type="SUPFAM" id="SSF103473">
    <property type="entry name" value="MFS general substrate transporter"/>
    <property type="match status" value="1"/>
</dbReference>
<dbReference type="Proteomes" id="UP001500752">
    <property type="component" value="Unassembled WGS sequence"/>
</dbReference>
<sequence length="484" mass="50288">MTNQKTLPTTPLARTGIMAIVGFLAFSEIVSGFLQSWYAPVLSMLGERLDTNAAQLNWVSASYLLASVVFVPLLAKLGDLYGHKKMVLIVLTTVVVGTIVTAVATTFPMFVLGRVIQGALGALLPLEMAIIRERSGDRAASGIGILVGCLGAGAAIGTLLVGFLGTFLPLAAILLVPGALTLLALVLIALTVPETTIRSQGSIDWKGATLLGLGLALTLFAVSNGRAYGWTSPLIIFLILVGIAACIAFVRVERRVKSPLVDIDLVTRGGVGFFLLLMLLFGAQFYGSGSVNSLFAAAKPDTAGYGFGLDSLGVSLTLLPSSAMLMVGAFIGAPLVRRFGQARVLWVSNLLVVAKYVMVMLFNDNLSVFFAAQFVGGFGIGIFVAIMPAIVVGLAPKDSSGIAGAMYNTSRTLSGALGGALFAGVMSAMFLPGTSVPSLGAFLTVWAICGGLSVVIMVILPLGRKITARAESPAEPTLKTSEVH</sequence>
<feature type="transmembrane region" description="Helical" evidence="6">
    <location>
        <begin position="111"/>
        <end position="131"/>
    </location>
</feature>
<keyword evidence="2" id="KW-0813">Transport</keyword>
<accession>A0ABP7DBI9</accession>
<evidence type="ECO:0000256" key="2">
    <source>
        <dbReference type="ARBA" id="ARBA00022448"/>
    </source>
</evidence>
<comment type="subcellular location">
    <subcellularLocation>
        <location evidence="1">Cell membrane</location>
        <topology evidence="1">Multi-pass membrane protein</topology>
    </subcellularLocation>
</comment>
<evidence type="ECO:0000259" key="7">
    <source>
        <dbReference type="PROSITE" id="PS50850"/>
    </source>
</evidence>
<name>A0ABP7DBI9_9MICC</name>
<dbReference type="PANTHER" id="PTHR42718:SF9">
    <property type="entry name" value="MAJOR FACILITATOR SUPERFAMILY MULTIDRUG TRANSPORTER MFSC"/>
    <property type="match status" value="1"/>
</dbReference>
<feature type="transmembrane region" description="Helical" evidence="6">
    <location>
        <begin position="307"/>
        <end position="332"/>
    </location>
</feature>
<feature type="transmembrane region" description="Helical" evidence="6">
    <location>
        <begin position="265"/>
        <end position="287"/>
    </location>
</feature>
<dbReference type="InterPro" id="IPR020846">
    <property type="entry name" value="MFS_dom"/>
</dbReference>
<dbReference type="Gene3D" id="1.20.1250.20">
    <property type="entry name" value="MFS general substrate transporter like domains"/>
    <property type="match status" value="2"/>
</dbReference>
<feature type="transmembrane region" description="Helical" evidence="6">
    <location>
        <begin position="203"/>
        <end position="222"/>
    </location>
</feature>
<dbReference type="Pfam" id="PF07690">
    <property type="entry name" value="MFS_1"/>
    <property type="match status" value="1"/>
</dbReference>
<dbReference type="PANTHER" id="PTHR42718">
    <property type="entry name" value="MAJOR FACILITATOR SUPERFAMILY MULTIDRUG TRANSPORTER MFSC"/>
    <property type="match status" value="1"/>
</dbReference>
<feature type="transmembrane region" description="Helical" evidence="6">
    <location>
        <begin position="439"/>
        <end position="460"/>
    </location>
</feature>
<evidence type="ECO:0000256" key="4">
    <source>
        <dbReference type="ARBA" id="ARBA00022989"/>
    </source>
</evidence>
<feature type="transmembrane region" description="Helical" evidence="6">
    <location>
        <begin position="58"/>
        <end position="75"/>
    </location>
</feature>
<feature type="transmembrane region" description="Helical" evidence="6">
    <location>
        <begin position="87"/>
        <end position="105"/>
    </location>
</feature>
<dbReference type="RefSeq" id="WP_345154198.1">
    <property type="nucleotide sequence ID" value="NZ_BAABEO010000034.1"/>
</dbReference>
<feature type="transmembrane region" description="Helical" evidence="6">
    <location>
        <begin position="234"/>
        <end position="253"/>
    </location>
</feature>
<evidence type="ECO:0000256" key="3">
    <source>
        <dbReference type="ARBA" id="ARBA00022692"/>
    </source>
</evidence>
<dbReference type="InterPro" id="IPR036259">
    <property type="entry name" value="MFS_trans_sf"/>
</dbReference>
<feature type="transmembrane region" description="Helical" evidence="6">
    <location>
        <begin position="368"/>
        <end position="392"/>
    </location>
</feature>
<evidence type="ECO:0000256" key="6">
    <source>
        <dbReference type="SAM" id="Phobius"/>
    </source>
</evidence>
<feature type="transmembrane region" description="Helical" evidence="6">
    <location>
        <begin position="143"/>
        <end position="164"/>
    </location>
</feature>
<comment type="caution">
    <text evidence="8">The sequence shown here is derived from an EMBL/GenBank/DDBJ whole genome shotgun (WGS) entry which is preliminary data.</text>
</comment>
<keyword evidence="3 6" id="KW-0812">Transmembrane</keyword>
<reference evidence="9" key="1">
    <citation type="journal article" date="2019" name="Int. J. Syst. Evol. Microbiol.">
        <title>The Global Catalogue of Microorganisms (GCM) 10K type strain sequencing project: providing services to taxonomists for standard genome sequencing and annotation.</title>
        <authorList>
            <consortium name="The Broad Institute Genomics Platform"/>
            <consortium name="The Broad Institute Genome Sequencing Center for Infectious Disease"/>
            <person name="Wu L."/>
            <person name="Ma J."/>
        </authorList>
    </citation>
    <scope>NUCLEOTIDE SEQUENCE [LARGE SCALE GENOMIC DNA]</scope>
    <source>
        <strain evidence="9">JCM 30742</strain>
    </source>
</reference>
<dbReference type="PROSITE" id="PS50850">
    <property type="entry name" value="MFS"/>
    <property type="match status" value="1"/>
</dbReference>
<evidence type="ECO:0000313" key="8">
    <source>
        <dbReference type="EMBL" id="GAA3702216.1"/>
    </source>
</evidence>
<feature type="transmembrane region" description="Helical" evidence="6">
    <location>
        <begin position="344"/>
        <end position="362"/>
    </location>
</feature>